<feature type="transmembrane region" description="Helical" evidence="6">
    <location>
        <begin position="42"/>
        <end position="62"/>
    </location>
</feature>
<dbReference type="InterPro" id="IPR001902">
    <property type="entry name" value="SLC26A/SulP_fam"/>
</dbReference>
<feature type="transmembrane region" description="Helical" evidence="6">
    <location>
        <begin position="118"/>
        <end position="137"/>
    </location>
</feature>
<proteinExistence type="predicted"/>
<keyword evidence="4 6" id="KW-0472">Membrane</keyword>
<accession>A0A2U8E5R3</accession>
<dbReference type="InterPro" id="IPR002645">
    <property type="entry name" value="STAS_dom"/>
</dbReference>
<sequence length="630" mass="67010">MPDAPDTLLEATQAYGAKVFKLRMPFVGELRKYSLDKFKHDLIAGATLTLVSIPQAIGFALILGLPPGPVITSVVIGGFIGSLFFTSRYHVFGPTSSISLITAATITTVIAANPGLELSAIQLAVLMAFMIGVIQFLAGLFQFGEVTRFISLAVVVAYGTGIGLLLMSSQLHHLFGLPSARGGTFGANIWGVVKGIAQGHASWIPLVIGLATWLVFEILSRLKPKWPEALFGLVIMGFAGWICSRAMGTVPFALISGEGALAAQLPAFAGLHISAAEVSVMPSLFGTCVAIAILGMLEATSITKNLAAKSGQSVEPRQELAGMGAANIACALFSGVPGSSSFARSATNYQSGAATQLASMFSSVIVIVIVLFITPAFGYIPVAALAAHLIRVGLKMINPSQIRIAFRSTRADAIVFALTLLSCLFLQLDTAIYIGIGVSLALFLRKASAPSLVEYTFTEEGALTQLEEGEKRRNDAISIVHVEGELFFGAADLFQEQVRLMAADSNIRVVILRMKNARHLDATSVMSLLQLHEYLQKTHRHLIVSGINPDVEDVLVSSGAIKEIGRENVFPAEANLTASTKKALLRASHLLQTDSPDLRLFYDKRREQLKAASTPGNPANGPSPTSDYSI</sequence>
<feature type="transmembrane region" description="Helical" evidence="6">
    <location>
        <begin position="275"/>
        <end position="299"/>
    </location>
</feature>
<feature type="compositionally biased region" description="Polar residues" evidence="5">
    <location>
        <begin position="614"/>
        <end position="630"/>
    </location>
</feature>
<reference evidence="8 9" key="1">
    <citation type="journal article" date="2018" name="Syst. Appl. Microbiol.">
        <title>Ereboglobus luteus gen. nov. sp. nov. from cockroach guts, and new insights into the oxygen relationship of the genera Opitutus and Didymococcus (Verrucomicrobia: Opitutaceae).</title>
        <authorList>
            <person name="Tegtmeier D."/>
            <person name="Belitz A."/>
            <person name="Radek R."/>
            <person name="Heimerl T."/>
            <person name="Brune A."/>
        </authorList>
    </citation>
    <scope>NUCLEOTIDE SEQUENCE [LARGE SCALE GENOMIC DNA]</scope>
    <source>
        <strain evidence="8 9">Ho45</strain>
    </source>
</reference>
<dbReference type="EMBL" id="CP023004">
    <property type="protein sequence ID" value="AWI10166.1"/>
    <property type="molecule type" value="Genomic_DNA"/>
</dbReference>
<dbReference type="KEGG" id="elut:CKA38_13670"/>
<keyword evidence="3 6" id="KW-1133">Transmembrane helix</keyword>
<gene>
    <name evidence="8" type="ORF">CKA38_13670</name>
</gene>
<feature type="region of interest" description="Disordered" evidence="5">
    <location>
        <begin position="607"/>
        <end position="630"/>
    </location>
</feature>
<feature type="domain" description="STAS" evidence="7">
    <location>
        <begin position="467"/>
        <end position="587"/>
    </location>
</feature>
<dbReference type="PANTHER" id="PTHR11814">
    <property type="entry name" value="SULFATE TRANSPORTER"/>
    <property type="match status" value="1"/>
</dbReference>
<feature type="transmembrane region" description="Helical" evidence="6">
    <location>
        <begin position="411"/>
        <end position="444"/>
    </location>
</feature>
<evidence type="ECO:0000256" key="5">
    <source>
        <dbReference type="SAM" id="MobiDB-lite"/>
    </source>
</evidence>
<name>A0A2U8E5R3_9BACT</name>
<dbReference type="PROSITE" id="PS50801">
    <property type="entry name" value="STAS"/>
    <property type="match status" value="1"/>
</dbReference>
<evidence type="ECO:0000313" key="8">
    <source>
        <dbReference type="EMBL" id="AWI10166.1"/>
    </source>
</evidence>
<dbReference type="InterPro" id="IPR011547">
    <property type="entry name" value="SLC26A/SulP_dom"/>
</dbReference>
<evidence type="ECO:0000256" key="6">
    <source>
        <dbReference type="SAM" id="Phobius"/>
    </source>
</evidence>
<evidence type="ECO:0000256" key="2">
    <source>
        <dbReference type="ARBA" id="ARBA00022692"/>
    </source>
</evidence>
<dbReference type="CDD" id="cd07042">
    <property type="entry name" value="STAS_SulP_like_sulfate_transporter"/>
    <property type="match status" value="1"/>
</dbReference>
<dbReference type="InterPro" id="IPR036513">
    <property type="entry name" value="STAS_dom_sf"/>
</dbReference>
<dbReference type="GO" id="GO:0016020">
    <property type="term" value="C:membrane"/>
    <property type="evidence" value="ECO:0007669"/>
    <property type="project" value="UniProtKB-SubCell"/>
</dbReference>
<keyword evidence="2 6" id="KW-0812">Transmembrane</keyword>
<organism evidence="8 9">
    <name type="scientific">Ereboglobus luteus</name>
    <dbReference type="NCBI Taxonomy" id="1796921"/>
    <lineage>
        <taxon>Bacteria</taxon>
        <taxon>Pseudomonadati</taxon>
        <taxon>Verrucomicrobiota</taxon>
        <taxon>Opitutia</taxon>
        <taxon>Opitutales</taxon>
        <taxon>Opitutaceae</taxon>
        <taxon>Ereboglobus</taxon>
    </lineage>
</organism>
<evidence type="ECO:0000256" key="4">
    <source>
        <dbReference type="ARBA" id="ARBA00023136"/>
    </source>
</evidence>
<evidence type="ECO:0000313" key="9">
    <source>
        <dbReference type="Proteomes" id="UP000244896"/>
    </source>
</evidence>
<feature type="transmembrane region" description="Helical" evidence="6">
    <location>
        <begin position="92"/>
        <end position="112"/>
    </location>
</feature>
<protein>
    <recommendedName>
        <fullName evidence="7">STAS domain-containing protein</fullName>
    </recommendedName>
</protein>
<dbReference type="GO" id="GO:0055085">
    <property type="term" value="P:transmembrane transport"/>
    <property type="evidence" value="ECO:0007669"/>
    <property type="project" value="InterPro"/>
</dbReference>
<feature type="transmembrane region" description="Helical" evidence="6">
    <location>
        <begin position="68"/>
        <end position="85"/>
    </location>
</feature>
<dbReference type="Pfam" id="PF00916">
    <property type="entry name" value="Sulfate_transp"/>
    <property type="match status" value="1"/>
</dbReference>
<feature type="transmembrane region" description="Helical" evidence="6">
    <location>
        <begin position="200"/>
        <end position="219"/>
    </location>
</feature>
<dbReference type="Proteomes" id="UP000244896">
    <property type="component" value="Chromosome"/>
</dbReference>
<feature type="transmembrane region" description="Helical" evidence="6">
    <location>
        <begin position="149"/>
        <end position="168"/>
    </location>
</feature>
<evidence type="ECO:0000259" key="7">
    <source>
        <dbReference type="PROSITE" id="PS50801"/>
    </source>
</evidence>
<feature type="transmembrane region" description="Helical" evidence="6">
    <location>
        <begin position="231"/>
        <end position="255"/>
    </location>
</feature>
<dbReference type="RefSeq" id="WP_108826046.1">
    <property type="nucleotide sequence ID" value="NZ_CP023004.1"/>
</dbReference>
<dbReference type="OrthoDB" id="9771198at2"/>
<keyword evidence="9" id="KW-1185">Reference proteome</keyword>
<dbReference type="AlphaFoldDB" id="A0A2U8E5R3"/>
<dbReference type="Pfam" id="PF01740">
    <property type="entry name" value="STAS"/>
    <property type="match status" value="1"/>
</dbReference>
<evidence type="ECO:0000256" key="3">
    <source>
        <dbReference type="ARBA" id="ARBA00022989"/>
    </source>
</evidence>
<dbReference type="Gene3D" id="3.30.750.24">
    <property type="entry name" value="STAS domain"/>
    <property type="match status" value="1"/>
</dbReference>
<dbReference type="SUPFAM" id="SSF52091">
    <property type="entry name" value="SpoIIaa-like"/>
    <property type="match status" value="1"/>
</dbReference>
<comment type="subcellular location">
    <subcellularLocation>
        <location evidence="1">Membrane</location>
        <topology evidence="1">Multi-pass membrane protein</topology>
    </subcellularLocation>
</comment>
<feature type="transmembrane region" description="Helical" evidence="6">
    <location>
        <begin position="360"/>
        <end position="390"/>
    </location>
</feature>
<evidence type="ECO:0000256" key="1">
    <source>
        <dbReference type="ARBA" id="ARBA00004141"/>
    </source>
</evidence>